<protein>
    <submittedName>
        <fullName evidence="2">Uncharacterized protein</fullName>
    </submittedName>
</protein>
<keyword evidence="1" id="KW-0812">Transmembrane</keyword>
<organism evidence="2 3">
    <name type="scientific">Mesorhizobium australicum</name>
    <dbReference type="NCBI Taxonomy" id="536018"/>
    <lineage>
        <taxon>Bacteria</taxon>
        <taxon>Pseudomonadati</taxon>
        <taxon>Pseudomonadota</taxon>
        <taxon>Alphaproteobacteria</taxon>
        <taxon>Hyphomicrobiales</taxon>
        <taxon>Phyllobacteriaceae</taxon>
        <taxon>Mesorhizobium</taxon>
    </lineage>
</organism>
<keyword evidence="1" id="KW-1133">Transmembrane helix</keyword>
<evidence type="ECO:0000313" key="2">
    <source>
        <dbReference type="EMBL" id="SMH36033.1"/>
    </source>
</evidence>
<feature type="transmembrane region" description="Helical" evidence="1">
    <location>
        <begin position="73"/>
        <end position="93"/>
    </location>
</feature>
<dbReference type="AlphaFoldDB" id="A0A1X7NEB2"/>
<accession>A0A1X7NEB2</accession>
<reference evidence="2 3" key="1">
    <citation type="submission" date="2017-04" db="EMBL/GenBank/DDBJ databases">
        <authorList>
            <person name="Afonso C.L."/>
            <person name="Miller P.J."/>
            <person name="Scott M.A."/>
            <person name="Spackman E."/>
            <person name="Goraichik I."/>
            <person name="Dimitrov K.M."/>
            <person name="Suarez D.L."/>
            <person name="Swayne D.E."/>
        </authorList>
    </citation>
    <scope>NUCLEOTIDE SEQUENCE [LARGE SCALE GENOMIC DNA]</scope>
    <source>
        <strain evidence="2 3">B5P</strain>
    </source>
</reference>
<gene>
    <name evidence="2" type="ORF">SAMN02982922_1674</name>
</gene>
<proteinExistence type="predicted"/>
<evidence type="ECO:0000313" key="3">
    <source>
        <dbReference type="Proteomes" id="UP000193083"/>
    </source>
</evidence>
<feature type="transmembrane region" description="Helical" evidence="1">
    <location>
        <begin position="46"/>
        <end position="66"/>
    </location>
</feature>
<name>A0A1X7NEB2_9HYPH</name>
<keyword evidence="3" id="KW-1185">Reference proteome</keyword>
<evidence type="ECO:0000256" key="1">
    <source>
        <dbReference type="SAM" id="Phobius"/>
    </source>
</evidence>
<dbReference type="RefSeq" id="WP_085463748.1">
    <property type="nucleotide sequence ID" value="NZ_FXBL01000004.1"/>
</dbReference>
<dbReference type="EMBL" id="FXBL01000004">
    <property type="protein sequence ID" value="SMH36033.1"/>
    <property type="molecule type" value="Genomic_DNA"/>
</dbReference>
<keyword evidence="1" id="KW-0472">Membrane</keyword>
<sequence length="119" mass="12656">MVRFLFRLLAAVSLALSVILAVMDATRSIALSKFDPTPLGALWYEHAPSSLTALQGLLAGAWGFLWDPALLTLLKVPAFIFFAALALLLYAVGHKPQPAAGLFAAGRWSLSKGKQACSS</sequence>
<dbReference type="Proteomes" id="UP000193083">
    <property type="component" value="Unassembled WGS sequence"/>
</dbReference>